<dbReference type="Proteomes" id="UP000241201">
    <property type="component" value="Unassembled WGS sequence"/>
</dbReference>
<reference evidence="2" key="1">
    <citation type="submission" date="2018-03" db="EMBL/GenBank/DDBJ databases">
        <title>Lachnoclostridium SNUG30370 gen.nov., sp.nov., isolated from human faeces.</title>
        <authorList>
            <person name="Seo B."/>
            <person name="Jeon K."/>
            <person name="Ko G."/>
        </authorList>
    </citation>
    <scope>NUCLEOTIDE SEQUENCE [LARGE SCALE GENOMIC DNA]</scope>
    <source>
        <strain evidence="2">SNUG30370</strain>
    </source>
</reference>
<dbReference type="EMBL" id="PYLP01000006">
    <property type="protein sequence ID" value="PST40549.1"/>
    <property type="molecule type" value="Genomic_DNA"/>
</dbReference>
<protein>
    <submittedName>
        <fullName evidence="1">Uncharacterized protein</fullName>
    </submittedName>
</protein>
<sequence>MGWITKDGHRVFIEDLHSALSEHYDDGKMPTVYLEKKEYATVISEINTYYKKEYDNKKVLRKAIGDYVYTFENHGYNNYRIVDKVKIDEDDE</sequence>
<organism evidence="1 2">
    <name type="scientific">Faecalibacillus faecis</name>
    <dbReference type="NCBI Taxonomy" id="1982628"/>
    <lineage>
        <taxon>Bacteria</taxon>
        <taxon>Bacillati</taxon>
        <taxon>Bacillota</taxon>
        <taxon>Erysipelotrichia</taxon>
        <taxon>Erysipelotrichales</taxon>
        <taxon>Coprobacillaceae</taxon>
        <taxon>Faecalibacillus</taxon>
    </lineage>
</organism>
<dbReference type="GeneID" id="77470729"/>
<dbReference type="AlphaFoldDB" id="A0A2T3FZ44"/>
<keyword evidence="2" id="KW-1185">Reference proteome</keyword>
<comment type="caution">
    <text evidence="1">The sequence shown here is derived from an EMBL/GenBank/DDBJ whole genome shotgun (WGS) entry which is preliminary data.</text>
</comment>
<name>A0A2T3FZ44_9FIRM</name>
<evidence type="ECO:0000313" key="1">
    <source>
        <dbReference type="EMBL" id="PST40549.1"/>
    </source>
</evidence>
<proteinExistence type="predicted"/>
<accession>A0A2T3FZ44</accession>
<gene>
    <name evidence="1" type="ORF">C7U55_06450</name>
</gene>
<dbReference type="RefSeq" id="WP_106987856.1">
    <property type="nucleotide sequence ID" value="NZ_PYLP01000006.1"/>
</dbReference>
<evidence type="ECO:0000313" key="2">
    <source>
        <dbReference type="Proteomes" id="UP000241201"/>
    </source>
</evidence>